<dbReference type="EC" id="2.7.11.1" evidence="2"/>
<evidence type="ECO:0000256" key="5">
    <source>
        <dbReference type="ARBA" id="ARBA00022741"/>
    </source>
</evidence>
<dbReference type="GO" id="GO:0005524">
    <property type="term" value="F:ATP binding"/>
    <property type="evidence" value="ECO:0007669"/>
    <property type="project" value="UniProtKB-UniRule"/>
</dbReference>
<evidence type="ECO:0000313" key="16">
    <source>
        <dbReference type="Proteomes" id="UP001063166"/>
    </source>
</evidence>
<feature type="transmembrane region" description="Helical" evidence="13">
    <location>
        <begin position="942"/>
        <end position="962"/>
    </location>
</feature>
<feature type="transmembrane region" description="Helical" evidence="13">
    <location>
        <begin position="1045"/>
        <end position="1068"/>
    </location>
</feature>
<dbReference type="AlphaFoldDB" id="A0A9P3PQE9"/>
<dbReference type="CDD" id="cd08217">
    <property type="entry name" value="STKc_Nek2"/>
    <property type="match status" value="1"/>
</dbReference>
<feature type="transmembrane region" description="Helical" evidence="13">
    <location>
        <begin position="820"/>
        <end position="841"/>
    </location>
</feature>
<feature type="region of interest" description="Disordered" evidence="12">
    <location>
        <begin position="594"/>
        <end position="719"/>
    </location>
</feature>
<dbReference type="InterPro" id="IPR011009">
    <property type="entry name" value="Kinase-like_dom_sf"/>
</dbReference>
<feature type="compositionally biased region" description="Low complexity" evidence="12">
    <location>
        <begin position="664"/>
        <end position="695"/>
    </location>
</feature>
<evidence type="ECO:0000256" key="2">
    <source>
        <dbReference type="ARBA" id="ARBA00012513"/>
    </source>
</evidence>
<feature type="transmembrane region" description="Helical" evidence="13">
    <location>
        <begin position="1005"/>
        <end position="1025"/>
    </location>
</feature>
<evidence type="ECO:0000259" key="14">
    <source>
        <dbReference type="PROSITE" id="PS50011"/>
    </source>
</evidence>
<protein>
    <recommendedName>
        <fullName evidence="2">non-specific serine/threonine protein kinase</fullName>
        <ecNumber evidence="2">2.7.11.1</ecNumber>
    </recommendedName>
</protein>
<evidence type="ECO:0000256" key="10">
    <source>
        <dbReference type="PROSITE-ProRule" id="PRU10141"/>
    </source>
</evidence>
<dbReference type="GO" id="GO:0005634">
    <property type="term" value="C:nucleus"/>
    <property type="evidence" value="ECO:0007669"/>
    <property type="project" value="TreeGrafter"/>
</dbReference>
<dbReference type="PROSITE" id="PS00107">
    <property type="entry name" value="PROTEIN_KINASE_ATP"/>
    <property type="match status" value="1"/>
</dbReference>
<feature type="coiled-coil region" evidence="11">
    <location>
        <begin position="434"/>
        <end position="473"/>
    </location>
</feature>
<gene>
    <name evidence="15" type="ORF">LshimejAT787_0703860</name>
</gene>
<keyword evidence="16" id="KW-1185">Reference proteome</keyword>
<dbReference type="InterPro" id="IPR017441">
    <property type="entry name" value="Protein_kinase_ATP_BS"/>
</dbReference>
<evidence type="ECO:0000256" key="1">
    <source>
        <dbReference type="ARBA" id="ARBA00010886"/>
    </source>
</evidence>
<accession>A0A9P3PQE9</accession>
<reference evidence="15" key="1">
    <citation type="submission" date="2022-07" db="EMBL/GenBank/DDBJ databases">
        <title>The genome of Lyophyllum shimeji provides insight into the initial evolution of ectomycorrhizal fungal genome.</title>
        <authorList>
            <person name="Kobayashi Y."/>
            <person name="Shibata T."/>
            <person name="Hirakawa H."/>
            <person name="Shigenobu S."/>
            <person name="Nishiyama T."/>
            <person name="Yamada A."/>
            <person name="Hasebe M."/>
            <person name="Kawaguchi M."/>
        </authorList>
    </citation>
    <scope>NUCLEOTIDE SEQUENCE</scope>
    <source>
        <strain evidence="15">AT787</strain>
    </source>
</reference>
<dbReference type="SMART" id="SM00220">
    <property type="entry name" value="S_TKc"/>
    <property type="match status" value="1"/>
</dbReference>
<keyword evidence="5 10" id="KW-0547">Nucleotide-binding</keyword>
<name>A0A9P3PQE9_LYOSH</name>
<dbReference type="Proteomes" id="UP001063166">
    <property type="component" value="Unassembled WGS sequence"/>
</dbReference>
<feature type="compositionally biased region" description="Low complexity" evidence="12">
    <location>
        <begin position="637"/>
        <end position="656"/>
    </location>
</feature>
<dbReference type="PROSITE" id="PS50011">
    <property type="entry name" value="PROTEIN_KINASE_DOM"/>
    <property type="match status" value="1"/>
</dbReference>
<feature type="transmembrane region" description="Helical" evidence="13">
    <location>
        <begin position="853"/>
        <end position="874"/>
    </location>
</feature>
<evidence type="ECO:0000256" key="11">
    <source>
        <dbReference type="SAM" id="Coils"/>
    </source>
</evidence>
<feature type="coiled-coil region" evidence="11">
    <location>
        <begin position="340"/>
        <end position="367"/>
    </location>
</feature>
<keyword evidence="11" id="KW-0175">Coiled coil</keyword>
<keyword evidence="13" id="KW-1133">Transmembrane helix</keyword>
<evidence type="ECO:0000256" key="12">
    <source>
        <dbReference type="SAM" id="MobiDB-lite"/>
    </source>
</evidence>
<dbReference type="PROSITE" id="PS00108">
    <property type="entry name" value="PROTEIN_KINASE_ST"/>
    <property type="match status" value="1"/>
</dbReference>
<keyword evidence="7 10" id="KW-0067">ATP-binding</keyword>
<feature type="binding site" evidence="10">
    <location>
        <position position="38"/>
    </location>
    <ligand>
        <name>ATP</name>
        <dbReference type="ChEBI" id="CHEBI:30616"/>
    </ligand>
</feature>
<sequence>MSSSFLDQYDTLDVIGNGSFGIIRKVRRKADGMIFARKELNFERMNDRDRKQIVAEVNILKDLDHDHIVRYHDRYVDRDAGILYILMEYCGGGDLSSVIKQSARTNRPIPEDKIWSYFLQILLALNHCHHPNGHTRSSSSSGTGSALENVGTTTRAQILHRDLKPDNVFLDTADKVKLGDFGLSRALTQTNFANTYVGTPYYMSPELMQEKAYDTKSDIWSLGCVIYELCALKPPFYEAKTHQELSNYIRNGRIPPLPRGYSQSLASVIKSMLNLNPAMRPSAAQLLQHERLALTSKVLEAEKILASVKSHRADAAAKERDLNIRESLLREREQQVLALAGQKDAEIANLQHMVAALQEQVAQQQQNYYSQQQVEEAIKQAIAHREEELRVLVMKREKEVADAMARREEEIMEAVRRREAEICEAWTAREMEIRREIEEKIKEVDERVDWIESKEEEMKAEDARLETARLELEGKIAKWEESVAKGRKEKTPLEEVKNILVPLARLADDTPYQQRHKLENPTPKPPLKAPFPSLSTPIARPAKFDAMPSAMKGVVLTSTGEVLATPTPTELANLFTNSPKVGLNFTKIFDFEDGDEDEEDVKTPVAVPGQEPSPPPSPSSRKEKEKTKTKGRERGTSSDAGSSSSSSTNTSSAPPTRLRRPSIRSRPPVQRAATLPASTSEPTSLSSGSGSSSTSQIVPKPLPHPHLNNTATRVTLPIPRSQLPPEYDLADEENLPSPFIKRNLERAATTRASSTTAKPVKKRPSSAQTLRAVAVVNAGKRVSASLSTDDVPSESPGVGSRMGCSAAGIDPKQYHEVMAVSAQVVGVVAFYMVAALVMVFVNKVVLNSTPNLPTLFMFFQSVMTVLLLNFTALFTSHVKLPSFDKTTAMKLTPLILVDASGFIFNALCLRDVEAAFYQIARGLVLPLTIAVVALSSKTRPSLQVVGCAGVVTLGFFLGISFSEGLPARSVPAPLALFYGFLSSLAIALHAVLVKTSLPHVGGSSTMLSYWSNLGSAILLGVLAVLKGEVWEFWGMINSGTWNWSTFLWGNLVTGVFGFLISIAGILSVKVTSPVTHMFSSAARSGLQVFLGVKIFGDVFTTQRGISVLTIITGTLLYTYCKSRENSTPPAPQPAKDVEAQSPLMQEKPAN</sequence>
<evidence type="ECO:0000256" key="3">
    <source>
        <dbReference type="ARBA" id="ARBA00022527"/>
    </source>
</evidence>
<comment type="caution">
    <text evidence="15">The sequence shown here is derived from an EMBL/GenBank/DDBJ whole genome shotgun (WGS) entry which is preliminary data.</text>
</comment>
<dbReference type="Gene3D" id="1.10.510.10">
    <property type="entry name" value="Transferase(Phosphotransferase) domain 1"/>
    <property type="match status" value="1"/>
</dbReference>
<keyword evidence="13" id="KW-0812">Transmembrane</keyword>
<evidence type="ECO:0000256" key="7">
    <source>
        <dbReference type="ARBA" id="ARBA00022840"/>
    </source>
</evidence>
<evidence type="ECO:0000256" key="13">
    <source>
        <dbReference type="SAM" id="Phobius"/>
    </source>
</evidence>
<keyword evidence="13" id="KW-0472">Membrane</keyword>
<keyword evidence="3 15" id="KW-0723">Serine/threonine-protein kinase</keyword>
<dbReference type="InterPro" id="IPR050660">
    <property type="entry name" value="NEK_Ser/Thr_kinase"/>
</dbReference>
<feature type="transmembrane region" description="Helical" evidence="13">
    <location>
        <begin position="915"/>
        <end position="935"/>
    </location>
</feature>
<dbReference type="Gene3D" id="3.30.200.20">
    <property type="entry name" value="Phosphorylase Kinase, domain 1"/>
    <property type="match status" value="2"/>
</dbReference>
<evidence type="ECO:0000256" key="8">
    <source>
        <dbReference type="ARBA" id="ARBA00047899"/>
    </source>
</evidence>
<proteinExistence type="inferred from homology"/>
<comment type="catalytic activity">
    <reaction evidence="9">
        <text>L-seryl-[protein] + ATP = O-phospho-L-seryl-[protein] + ADP + H(+)</text>
        <dbReference type="Rhea" id="RHEA:17989"/>
        <dbReference type="Rhea" id="RHEA-COMP:9863"/>
        <dbReference type="Rhea" id="RHEA-COMP:11604"/>
        <dbReference type="ChEBI" id="CHEBI:15378"/>
        <dbReference type="ChEBI" id="CHEBI:29999"/>
        <dbReference type="ChEBI" id="CHEBI:30616"/>
        <dbReference type="ChEBI" id="CHEBI:83421"/>
        <dbReference type="ChEBI" id="CHEBI:456216"/>
        <dbReference type="EC" id="2.7.11.1"/>
    </reaction>
</comment>
<dbReference type="InterPro" id="IPR000719">
    <property type="entry name" value="Prot_kinase_dom"/>
</dbReference>
<feature type="compositionally biased region" description="Basic and acidic residues" evidence="12">
    <location>
        <begin position="620"/>
        <end position="636"/>
    </location>
</feature>
<comment type="similarity">
    <text evidence="1">Belongs to the protein kinase superfamily. NEK Ser/Thr protein kinase family. NIMA subfamily.</text>
</comment>
<dbReference type="EMBL" id="BRPK01000007">
    <property type="protein sequence ID" value="GLB39876.1"/>
    <property type="molecule type" value="Genomic_DNA"/>
</dbReference>
<evidence type="ECO:0000256" key="9">
    <source>
        <dbReference type="ARBA" id="ARBA00048679"/>
    </source>
</evidence>
<organism evidence="15 16">
    <name type="scientific">Lyophyllum shimeji</name>
    <name type="common">Hon-shimeji</name>
    <name type="synonym">Tricholoma shimeji</name>
    <dbReference type="NCBI Taxonomy" id="47721"/>
    <lineage>
        <taxon>Eukaryota</taxon>
        <taxon>Fungi</taxon>
        <taxon>Dikarya</taxon>
        <taxon>Basidiomycota</taxon>
        <taxon>Agaricomycotina</taxon>
        <taxon>Agaricomycetes</taxon>
        <taxon>Agaricomycetidae</taxon>
        <taxon>Agaricales</taxon>
        <taxon>Tricholomatineae</taxon>
        <taxon>Lyophyllaceae</taxon>
        <taxon>Lyophyllum</taxon>
    </lineage>
</organism>
<dbReference type="OrthoDB" id="10250725at2759"/>
<feature type="transmembrane region" description="Helical" evidence="13">
    <location>
        <begin position="974"/>
        <end position="993"/>
    </location>
</feature>
<dbReference type="GO" id="GO:0004674">
    <property type="term" value="F:protein serine/threonine kinase activity"/>
    <property type="evidence" value="ECO:0007669"/>
    <property type="project" value="UniProtKB-KW"/>
</dbReference>
<keyword evidence="6 15" id="KW-0418">Kinase</keyword>
<feature type="domain" description="Protein kinase" evidence="14">
    <location>
        <begin position="9"/>
        <end position="292"/>
    </location>
</feature>
<evidence type="ECO:0000313" key="15">
    <source>
        <dbReference type="EMBL" id="GLB39876.1"/>
    </source>
</evidence>
<evidence type="ECO:0000256" key="6">
    <source>
        <dbReference type="ARBA" id="ARBA00022777"/>
    </source>
</evidence>
<dbReference type="PANTHER" id="PTHR43671:SF98">
    <property type="entry name" value="SERINE_THREONINE-PROTEIN KINASE NEK11"/>
    <property type="match status" value="1"/>
</dbReference>
<dbReference type="PANTHER" id="PTHR43671">
    <property type="entry name" value="SERINE/THREONINE-PROTEIN KINASE NEK"/>
    <property type="match status" value="1"/>
</dbReference>
<dbReference type="SUPFAM" id="SSF56112">
    <property type="entry name" value="Protein kinase-like (PK-like)"/>
    <property type="match status" value="1"/>
</dbReference>
<dbReference type="Pfam" id="PF00069">
    <property type="entry name" value="Pkinase"/>
    <property type="match status" value="1"/>
</dbReference>
<evidence type="ECO:0000256" key="4">
    <source>
        <dbReference type="ARBA" id="ARBA00022679"/>
    </source>
</evidence>
<feature type="region of interest" description="Disordered" evidence="12">
    <location>
        <begin position="1124"/>
        <end position="1150"/>
    </location>
</feature>
<keyword evidence="4" id="KW-0808">Transferase</keyword>
<comment type="catalytic activity">
    <reaction evidence="8">
        <text>L-threonyl-[protein] + ATP = O-phospho-L-threonyl-[protein] + ADP + H(+)</text>
        <dbReference type="Rhea" id="RHEA:46608"/>
        <dbReference type="Rhea" id="RHEA-COMP:11060"/>
        <dbReference type="Rhea" id="RHEA-COMP:11605"/>
        <dbReference type="ChEBI" id="CHEBI:15378"/>
        <dbReference type="ChEBI" id="CHEBI:30013"/>
        <dbReference type="ChEBI" id="CHEBI:30616"/>
        <dbReference type="ChEBI" id="CHEBI:61977"/>
        <dbReference type="ChEBI" id="CHEBI:456216"/>
        <dbReference type="EC" id="2.7.11.1"/>
    </reaction>
</comment>
<dbReference type="InterPro" id="IPR008271">
    <property type="entry name" value="Ser/Thr_kinase_AS"/>
</dbReference>